<dbReference type="PANTHER" id="PTHR48081:SF33">
    <property type="entry name" value="KYNURENINE FORMAMIDASE"/>
    <property type="match status" value="1"/>
</dbReference>
<reference evidence="3 4" key="1">
    <citation type="journal article" date="2014" name="Int. J. Syst. Evol. Microbiol.">
        <title>Complete genome sequence of Corynebacterium casei LMG S-19264T (=DSM 44701T), isolated from a smear-ripened cheese.</title>
        <authorList>
            <consortium name="US DOE Joint Genome Institute (JGI-PGF)"/>
            <person name="Walter F."/>
            <person name="Albersmeier A."/>
            <person name="Kalinowski J."/>
            <person name="Ruckert C."/>
        </authorList>
    </citation>
    <scope>NUCLEOTIDE SEQUENCE [LARGE SCALE GENOMIC DNA]</scope>
    <source>
        <strain evidence="3 4">CECT 8670</strain>
    </source>
</reference>
<name>A0AAJ1VHU7_9FLAO</name>
<dbReference type="Pfam" id="PF20434">
    <property type="entry name" value="BD-FAE"/>
    <property type="match status" value="1"/>
</dbReference>
<organism evidence="3 4">
    <name type="scientific">Polaribacter sejongensis</name>
    <dbReference type="NCBI Taxonomy" id="985043"/>
    <lineage>
        <taxon>Bacteria</taxon>
        <taxon>Pseudomonadati</taxon>
        <taxon>Bacteroidota</taxon>
        <taxon>Flavobacteriia</taxon>
        <taxon>Flavobacteriales</taxon>
        <taxon>Flavobacteriaceae</taxon>
    </lineage>
</organism>
<accession>A0AAJ1VHU7</accession>
<protein>
    <submittedName>
        <fullName evidence="3">Alpha/beta hydrolase</fullName>
    </submittedName>
</protein>
<dbReference type="PROSITE" id="PS51257">
    <property type="entry name" value="PROKAR_LIPOPROTEIN"/>
    <property type="match status" value="1"/>
</dbReference>
<dbReference type="RefSeq" id="WP_261973987.1">
    <property type="nucleotide sequence ID" value="NZ_CP103460.1"/>
</dbReference>
<proteinExistence type="predicted"/>
<evidence type="ECO:0000256" key="1">
    <source>
        <dbReference type="ARBA" id="ARBA00022801"/>
    </source>
</evidence>
<dbReference type="InterPro" id="IPR049492">
    <property type="entry name" value="BD-FAE-like_dom"/>
</dbReference>
<evidence type="ECO:0000313" key="3">
    <source>
        <dbReference type="EMBL" id="MDN3621041.1"/>
    </source>
</evidence>
<feature type="domain" description="BD-FAE-like" evidence="2">
    <location>
        <begin position="54"/>
        <end position="245"/>
    </location>
</feature>
<dbReference type="GO" id="GO:0016787">
    <property type="term" value="F:hydrolase activity"/>
    <property type="evidence" value="ECO:0007669"/>
    <property type="project" value="UniProtKB-KW"/>
</dbReference>
<gene>
    <name evidence="3" type="ORF">QWY81_16360</name>
</gene>
<dbReference type="AlphaFoldDB" id="A0AAJ1VHU7"/>
<evidence type="ECO:0000313" key="4">
    <source>
        <dbReference type="Proteomes" id="UP001228636"/>
    </source>
</evidence>
<dbReference type="EMBL" id="JAUFQH010000017">
    <property type="protein sequence ID" value="MDN3621041.1"/>
    <property type="molecule type" value="Genomic_DNA"/>
</dbReference>
<dbReference type="InterPro" id="IPR050300">
    <property type="entry name" value="GDXG_lipolytic_enzyme"/>
</dbReference>
<dbReference type="SUPFAM" id="SSF53474">
    <property type="entry name" value="alpha/beta-Hydrolases"/>
    <property type="match status" value="1"/>
</dbReference>
<dbReference type="Gene3D" id="3.40.50.1820">
    <property type="entry name" value="alpha/beta hydrolase"/>
    <property type="match status" value="1"/>
</dbReference>
<sequence length="287" mass="33149">MMNKLTTSIHIQFFLKVLTVVFYILFLSSCASKKTSDVSYIKDSKALVTSFPELDVYKTRKSKDNPVVIFIHGGYWNEGKKEIYGFLGRNFAKKDVVTVIPNYTLSPNGSYDTMAEEVTAAIKWTYENIEKYNGNPDQIFLMGHSAGGHLIALVGTNPKYLKNKDIIKGLILNDAAGLDMYSYLKKYPPTKDHNYDVTWTSKEENWKDASPIYFVSEKTPPIFMITGTKTFPSIISQNKEFVEKLHKFQPSVHINFQEKKHIPMMSQFFWPWNKNYKEILKFIDVNK</sequence>
<comment type="caution">
    <text evidence="3">The sequence shown here is derived from an EMBL/GenBank/DDBJ whole genome shotgun (WGS) entry which is preliminary data.</text>
</comment>
<dbReference type="InterPro" id="IPR029058">
    <property type="entry name" value="AB_hydrolase_fold"/>
</dbReference>
<dbReference type="PANTHER" id="PTHR48081">
    <property type="entry name" value="AB HYDROLASE SUPERFAMILY PROTEIN C4A8.06C"/>
    <property type="match status" value="1"/>
</dbReference>
<evidence type="ECO:0000259" key="2">
    <source>
        <dbReference type="Pfam" id="PF20434"/>
    </source>
</evidence>
<keyword evidence="1 3" id="KW-0378">Hydrolase</keyword>
<dbReference type="Proteomes" id="UP001228636">
    <property type="component" value="Unassembled WGS sequence"/>
</dbReference>